<evidence type="ECO:0000313" key="4">
    <source>
        <dbReference type="EMBL" id="KKZ61969.1"/>
    </source>
</evidence>
<dbReference type="InterPro" id="IPR018244">
    <property type="entry name" value="Allrgn_V5/Tpx1_CS"/>
</dbReference>
<comment type="caution">
    <text evidence="4">The sequence shown here is derived from an EMBL/GenBank/DDBJ whole genome shotgun (WGS) entry which is preliminary data.</text>
</comment>
<proteinExistence type="predicted"/>
<feature type="compositionally biased region" description="Pro residues" evidence="1">
    <location>
        <begin position="47"/>
        <end position="57"/>
    </location>
</feature>
<organism evidence="4 5">
    <name type="scientific">[Emmonsia] crescens</name>
    <dbReference type="NCBI Taxonomy" id="73230"/>
    <lineage>
        <taxon>Eukaryota</taxon>
        <taxon>Fungi</taxon>
        <taxon>Dikarya</taxon>
        <taxon>Ascomycota</taxon>
        <taxon>Pezizomycotina</taxon>
        <taxon>Eurotiomycetes</taxon>
        <taxon>Eurotiomycetidae</taxon>
        <taxon>Onygenales</taxon>
        <taxon>Ajellomycetaceae</taxon>
        <taxon>Emergomyces</taxon>
    </lineage>
</organism>
<keyword evidence="2" id="KW-0732">Signal</keyword>
<dbReference type="FunFam" id="3.40.33.10:FF:000018">
    <property type="entry name" value="SCP-like extracellular protein, putative"/>
    <property type="match status" value="1"/>
</dbReference>
<dbReference type="SUPFAM" id="SSF55797">
    <property type="entry name" value="PR-1-like"/>
    <property type="match status" value="1"/>
</dbReference>
<gene>
    <name evidence="4" type="ORF">EMCG_03526</name>
</gene>
<dbReference type="Gene3D" id="3.40.33.10">
    <property type="entry name" value="CAP"/>
    <property type="match status" value="1"/>
</dbReference>
<dbReference type="Proteomes" id="UP000034164">
    <property type="component" value="Unassembled WGS sequence"/>
</dbReference>
<protein>
    <recommendedName>
        <fullName evidence="3">SCP domain-containing protein</fullName>
    </recommendedName>
</protein>
<dbReference type="EMBL" id="LCZI01001196">
    <property type="protein sequence ID" value="KKZ61969.1"/>
    <property type="molecule type" value="Genomic_DNA"/>
</dbReference>
<name>A0A0G2J029_9EURO</name>
<reference evidence="5" key="1">
    <citation type="journal article" date="2015" name="PLoS Genet.">
        <title>The dynamic genome and transcriptome of the human fungal pathogen Blastomyces and close relative Emmonsia.</title>
        <authorList>
            <person name="Munoz J.F."/>
            <person name="Gauthier G.M."/>
            <person name="Desjardins C.A."/>
            <person name="Gallo J.E."/>
            <person name="Holder J."/>
            <person name="Sullivan T.D."/>
            <person name="Marty A.J."/>
            <person name="Carmen J.C."/>
            <person name="Chen Z."/>
            <person name="Ding L."/>
            <person name="Gujja S."/>
            <person name="Magrini V."/>
            <person name="Misas E."/>
            <person name="Mitreva M."/>
            <person name="Priest M."/>
            <person name="Saif S."/>
            <person name="Whiston E.A."/>
            <person name="Young S."/>
            <person name="Zeng Q."/>
            <person name="Goldman W.E."/>
            <person name="Mardis E.R."/>
            <person name="Taylor J.W."/>
            <person name="McEwen J.G."/>
            <person name="Clay O.K."/>
            <person name="Klein B.S."/>
            <person name="Cuomo C.A."/>
        </authorList>
    </citation>
    <scope>NUCLEOTIDE SEQUENCE [LARGE SCALE GENOMIC DNA]</scope>
    <source>
        <strain evidence="5">UAMH 3008</strain>
    </source>
</reference>
<dbReference type="VEuPathDB" id="FungiDB:EMCG_03526"/>
<sequence>MRSSSLFLTALWAAGALSSPMMRRAYVTDLTIVTVTEYVTPGAATPTPTPPPAPAPPKYEDAPAPAPAPPALQPEAPPKPKPQPPPPPPPSPPKEPNKPVPAPPPYGGNDYQSKVLYHHNIHRSNHSASNVAWSGNLASYAHKVASRCIFEHDTSVGNENYGQNIGYGIAPQEIGKMITNLMYNDEAGLYAGMYGQANPDMSNFAKWGHFTQIVWKDTTVVGCATVQCSNHLRWNTVCNYGPPGNYRGSYAKNVARPSGAEMAVA</sequence>
<dbReference type="InterPro" id="IPR001283">
    <property type="entry name" value="CRISP-related"/>
</dbReference>
<evidence type="ECO:0000259" key="3">
    <source>
        <dbReference type="SMART" id="SM00198"/>
    </source>
</evidence>
<accession>A0A0G2J029</accession>
<dbReference type="AlphaFoldDB" id="A0A0G2J029"/>
<dbReference type="SMART" id="SM00198">
    <property type="entry name" value="SCP"/>
    <property type="match status" value="1"/>
</dbReference>
<dbReference type="InterPro" id="IPR014044">
    <property type="entry name" value="CAP_dom"/>
</dbReference>
<evidence type="ECO:0000256" key="1">
    <source>
        <dbReference type="SAM" id="MobiDB-lite"/>
    </source>
</evidence>
<dbReference type="PROSITE" id="PS01009">
    <property type="entry name" value="CRISP_1"/>
    <property type="match status" value="1"/>
</dbReference>
<evidence type="ECO:0000313" key="5">
    <source>
        <dbReference type="Proteomes" id="UP000034164"/>
    </source>
</evidence>
<dbReference type="OrthoDB" id="337038at2759"/>
<dbReference type="GO" id="GO:0005576">
    <property type="term" value="C:extracellular region"/>
    <property type="evidence" value="ECO:0007669"/>
    <property type="project" value="InterPro"/>
</dbReference>
<dbReference type="InterPro" id="IPR035940">
    <property type="entry name" value="CAP_sf"/>
</dbReference>
<feature type="domain" description="SCP" evidence="3">
    <location>
        <begin position="110"/>
        <end position="248"/>
    </location>
</feature>
<feature type="compositionally biased region" description="Pro residues" evidence="1">
    <location>
        <begin position="64"/>
        <end position="106"/>
    </location>
</feature>
<feature type="signal peptide" evidence="2">
    <location>
        <begin position="1"/>
        <end position="18"/>
    </location>
</feature>
<feature type="chain" id="PRO_5002545753" description="SCP domain-containing protein" evidence="2">
    <location>
        <begin position="19"/>
        <end position="265"/>
    </location>
</feature>
<dbReference type="PRINTS" id="PR00837">
    <property type="entry name" value="V5TPXLIKE"/>
</dbReference>
<dbReference type="PANTHER" id="PTHR10334">
    <property type="entry name" value="CYSTEINE-RICH SECRETORY PROTEIN-RELATED"/>
    <property type="match status" value="1"/>
</dbReference>
<dbReference type="Pfam" id="PF00188">
    <property type="entry name" value="CAP"/>
    <property type="match status" value="1"/>
</dbReference>
<feature type="region of interest" description="Disordered" evidence="1">
    <location>
        <begin position="41"/>
        <end position="112"/>
    </location>
</feature>
<evidence type="ECO:0000256" key="2">
    <source>
        <dbReference type="SAM" id="SignalP"/>
    </source>
</evidence>